<dbReference type="GO" id="GO:0005886">
    <property type="term" value="C:plasma membrane"/>
    <property type="evidence" value="ECO:0007669"/>
    <property type="project" value="UniProtKB-SubCell"/>
</dbReference>
<reference evidence="7" key="1">
    <citation type="submission" date="2024-07" db="EMBL/GenBank/DDBJ databases">
        <authorList>
            <person name="Li X.-J."/>
            <person name="Wang X."/>
        </authorList>
    </citation>
    <scope>NUCLEOTIDE SEQUENCE</scope>
    <source>
        <strain evidence="7">HSP-536</strain>
    </source>
</reference>
<keyword evidence="3 6" id="KW-0812">Transmembrane</keyword>
<evidence type="ECO:0000313" key="7">
    <source>
        <dbReference type="EMBL" id="XDU62165.1"/>
    </source>
</evidence>
<proteinExistence type="predicted"/>
<dbReference type="EMBL" id="CP165647">
    <property type="protein sequence ID" value="XDU62165.1"/>
    <property type="molecule type" value="Genomic_DNA"/>
</dbReference>
<dbReference type="AlphaFoldDB" id="A0AB39V3J6"/>
<feature type="transmembrane region" description="Helical" evidence="6">
    <location>
        <begin position="185"/>
        <end position="203"/>
    </location>
</feature>
<comment type="subcellular location">
    <subcellularLocation>
        <location evidence="1">Cell membrane</location>
        <topology evidence="1">Multi-pass membrane protein</topology>
    </subcellularLocation>
</comment>
<dbReference type="Pfam" id="PF03706">
    <property type="entry name" value="LPG_synthase_TM"/>
    <property type="match status" value="1"/>
</dbReference>
<gene>
    <name evidence="7" type="ORF">AB8B28_11080</name>
</gene>
<keyword evidence="4 6" id="KW-1133">Transmembrane helix</keyword>
<dbReference type="InterPro" id="IPR022791">
    <property type="entry name" value="L-PG_synthase/AglD"/>
</dbReference>
<feature type="transmembrane region" description="Helical" evidence="6">
    <location>
        <begin position="210"/>
        <end position="228"/>
    </location>
</feature>
<keyword evidence="2" id="KW-1003">Cell membrane</keyword>
<name>A0AB39V3J6_9FUSO</name>
<accession>A0AB39V3J6</accession>
<evidence type="ECO:0000256" key="1">
    <source>
        <dbReference type="ARBA" id="ARBA00004651"/>
    </source>
</evidence>
<sequence>MNIIFLIGAIIFLFLAHITRIQRWKLFINIYEEPKTKNLIQALSVGHFINLFVPFRVVGDIFRAIYSGKKMENKYSFSFSTIIVDRILDVIVVGVIFLMFFLFNDSHKAVKKNLIFYMFLSLLIFLAVIVVYGLKKYVKIFSLKLASLFNQSIELNLLKFMWSLIWNFKDIFLKINKVKMVTTTISMWILYIFSYYSFSLFLIGKGYNFTLIGVFTLMFSNDVFGLISQNMKPILFYSYIFLGVPIFLLLIYSKFIRSKSDSFIKYSNEKYLNLLPNLNSKERLQFLEKYFMDKDKTYINNYLKINQNINIIRDFSAGSNATTMLCMKGDKIFYRKYAFEDREKLYDQIRWIEKIQEKGLPLPKIIEQEKTKEYCYYDMEYDSNAVVLFEYVHSMPYEKGWNITKKALEALNEFVYIENIRKADKETIERYIDSKVTINLKKILEANVIKKLSGYDEIIINGRAYKNLKYYLGYLSKEYLYEIFKNDIYSELHGDLTIENIVCTRGEDGEDSFYIIDPNTGNIHDSPNLDYGKLLQSIHGGYEFMMKTYEINVEENKINFLFTKSHTYVYFFEKLNEYMNLKFNKETVRSIYFHEIIHWLRLLPYKIKIDKERVLMFYSGLLMILNDVIEMYGDQNEKN</sequence>
<feature type="transmembrane region" description="Helical" evidence="6">
    <location>
        <begin position="39"/>
        <end position="62"/>
    </location>
</feature>
<dbReference type="SUPFAM" id="SSF56112">
    <property type="entry name" value="Protein kinase-like (PK-like)"/>
    <property type="match status" value="1"/>
</dbReference>
<keyword evidence="5 6" id="KW-0472">Membrane</keyword>
<dbReference type="InterPro" id="IPR011009">
    <property type="entry name" value="Kinase-like_dom_sf"/>
</dbReference>
<protein>
    <submittedName>
        <fullName evidence="7">Lysylphosphatidylglycerol synthase transmembrane domain-containing protein</fullName>
    </submittedName>
</protein>
<organism evidence="7">
    <name type="scientific">Leptotrichia alba</name>
    <dbReference type="NCBI Taxonomy" id="3239304"/>
    <lineage>
        <taxon>Bacteria</taxon>
        <taxon>Fusobacteriati</taxon>
        <taxon>Fusobacteriota</taxon>
        <taxon>Fusobacteriia</taxon>
        <taxon>Fusobacteriales</taxon>
        <taxon>Leptotrichiaceae</taxon>
        <taxon>Leptotrichia</taxon>
    </lineage>
</organism>
<feature type="transmembrane region" description="Helical" evidence="6">
    <location>
        <begin position="234"/>
        <end position="252"/>
    </location>
</feature>
<feature type="transmembrane region" description="Helical" evidence="6">
    <location>
        <begin position="115"/>
        <end position="134"/>
    </location>
</feature>
<dbReference type="KEGG" id="lala:AB8B28_11080"/>
<evidence type="ECO:0000256" key="6">
    <source>
        <dbReference type="SAM" id="Phobius"/>
    </source>
</evidence>
<dbReference type="RefSeq" id="WP_369715808.1">
    <property type="nucleotide sequence ID" value="NZ_CP165647.1"/>
</dbReference>
<evidence type="ECO:0000256" key="5">
    <source>
        <dbReference type="ARBA" id="ARBA00023136"/>
    </source>
</evidence>
<evidence type="ECO:0000256" key="2">
    <source>
        <dbReference type="ARBA" id="ARBA00022475"/>
    </source>
</evidence>
<evidence type="ECO:0000256" key="3">
    <source>
        <dbReference type="ARBA" id="ARBA00022692"/>
    </source>
</evidence>
<feature type="transmembrane region" description="Helical" evidence="6">
    <location>
        <begin position="83"/>
        <end position="103"/>
    </location>
</feature>
<evidence type="ECO:0000256" key="4">
    <source>
        <dbReference type="ARBA" id="ARBA00022989"/>
    </source>
</evidence>